<dbReference type="RefSeq" id="WP_254091917.1">
    <property type="nucleotide sequence ID" value="NZ_JAHESC010000029.1"/>
</dbReference>
<dbReference type="Proteomes" id="UP001319180">
    <property type="component" value="Unassembled WGS sequence"/>
</dbReference>
<dbReference type="InterPro" id="IPR013538">
    <property type="entry name" value="ASHA1/2-like_C"/>
</dbReference>
<protein>
    <submittedName>
        <fullName evidence="3">SRPBCC family protein</fullName>
    </submittedName>
</protein>
<reference evidence="3 4" key="1">
    <citation type="submission" date="2021-05" db="EMBL/GenBank/DDBJ databases">
        <title>A Polyphasic approach of four new species of the genus Ohtaekwangia: Ohtaekwangia histidinii sp. nov., Ohtaekwangia cretensis sp. nov., Ohtaekwangia indiensis sp. nov., Ohtaekwangia reichenbachii sp. nov. from diverse environment.</title>
        <authorList>
            <person name="Octaviana S."/>
        </authorList>
    </citation>
    <scope>NUCLEOTIDE SEQUENCE [LARGE SCALE GENOMIC DNA]</scope>
    <source>
        <strain evidence="3 4">PWU37</strain>
    </source>
</reference>
<dbReference type="InterPro" id="IPR023393">
    <property type="entry name" value="START-like_dom_sf"/>
</dbReference>
<sequence length="158" mass="17438">MNTTAKRTDSAARVIHATPEAIYAAYLDPTAIATWRPPQGMHCEVFEFNPTPGGSFRMSFGYKETEHGIAGKTTEHADVFHGHFAELIPHQRIVEIVEFESDDPAFGGEMKVTTTLVQERHGTNVNVVCENVPTGITADDHRQGIQSSLANLAQYVER</sequence>
<gene>
    <name evidence="3" type="ORF">KK078_19120</name>
</gene>
<dbReference type="Pfam" id="PF08327">
    <property type="entry name" value="AHSA1"/>
    <property type="match status" value="1"/>
</dbReference>
<dbReference type="AlphaFoldDB" id="A0AAP2DDE5"/>
<evidence type="ECO:0000259" key="2">
    <source>
        <dbReference type="Pfam" id="PF08327"/>
    </source>
</evidence>
<dbReference type="SUPFAM" id="SSF55961">
    <property type="entry name" value="Bet v1-like"/>
    <property type="match status" value="1"/>
</dbReference>
<keyword evidence="4" id="KW-1185">Reference proteome</keyword>
<dbReference type="CDD" id="cd08895">
    <property type="entry name" value="SRPBCC_CalC_Aha1-like_2"/>
    <property type="match status" value="1"/>
</dbReference>
<comment type="similarity">
    <text evidence="1">Belongs to the AHA1 family.</text>
</comment>
<comment type="caution">
    <text evidence="3">The sequence shown here is derived from an EMBL/GenBank/DDBJ whole genome shotgun (WGS) entry which is preliminary data.</text>
</comment>
<organism evidence="3 4">
    <name type="scientific">Dawidia soli</name>
    <dbReference type="NCBI Taxonomy" id="2782352"/>
    <lineage>
        <taxon>Bacteria</taxon>
        <taxon>Pseudomonadati</taxon>
        <taxon>Bacteroidota</taxon>
        <taxon>Cytophagia</taxon>
        <taxon>Cytophagales</taxon>
        <taxon>Chryseotaleaceae</taxon>
        <taxon>Dawidia</taxon>
    </lineage>
</organism>
<proteinExistence type="inferred from homology"/>
<dbReference type="Gene3D" id="3.30.530.20">
    <property type="match status" value="1"/>
</dbReference>
<dbReference type="EMBL" id="JAHESC010000029">
    <property type="protein sequence ID" value="MBT1688690.1"/>
    <property type="molecule type" value="Genomic_DNA"/>
</dbReference>
<evidence type="ECO:0000313" key="4">
    <source>
        <dbReference type="Proteomes" id="UP001319180"/>
    </source>
</evidence>
<feature type="domain" description="Activator of Hsp90 ATPase homologue 1/2-like C-terminal" evidence="2">
    <location>
        <begin position="17"/>
        <end position="157"/>
    </location>
</feature>
<evidence type="ECO:0000256" key="1">
    <source>
        <dbReference type="ARBA" id="ARBA00006817"/>
    </source>
</evidence>
<accession>A0AAP2DDE5</accession>
<evidence type="ECO:0000313" key="3">
    <source>
        <dbReference type="EMBL" id="MBT1688690.1"/>
    </source>
</evidence>
<name>A0AAP2DDE5_9BACT</name>